<protein>
    <submittedName>
        <fullName evidence="1">Uncharacterized protein</fullName>
    </submittedName>
</protein>
<gene>
    <name evidence="1" type="ORF">TNIN_33101</name>
</gene>
<dbReference type="EMBL" id="BMAV01006443">
    <property type="protein sequence ID" value="GFY48419.1"/>
    <property type="molecule type" value="Genomic_DNA"/>
</dbReference>
<dbReference type="AlphaFoldDB" id="A0A8X6X9E7"/>
<accession>A0A8X6X9E7</accession>
<keyword evidence="2" id="KW-1185">Reference proteome</keyword>
<comment type="caution">
    <text evidence="1">The sequence shown here is derived from an EMBL/GenBank/DDBJ whole genome shotgun (WGS) entry which is preliminary data.</text>
</comment>
<dbReference type="Proteomes" id="UP000886998">
    <property type="component" value="Unassembled WGS sequence"/>
</dbReference>
<evidence type="ECO:0000313" key="1">
    <source>
        <dbReference type="EMBL" id="GFY48419.1"/>
    </source>
</evidence>
<name>A0A8X6X9E7_9ARAC</name>
<evidence type="ECO:0000313" key="2">
    <source>
        <dbReference type="Proteomes" id="UP000886998"/>
    </source>
</evidence>
<organism evidence="1 2">
    <name type="scientific">Trichonephila inaurata madagascariensis</name>
    <dbReference type="NCBI Taxonomy" id="2747483"/>
    <lineage>
        <taxon>Eukaryota</taxon>
        <taxon>Metazoa</taxon>
        <taxon>Ecdysozoa</taxon>
        <taxon>Arthropoda</taxon>
        <taxon>Chelicerata</taxon>
        <taxon>Arachnida</taxon>
        <taxon>Araneae</taxon>
        <taxon>Araneomorphae</taxon>
        <taxon>Entelegynae</taxon>
        <taxon>Araneoidea</taxon>
        <taxon>Nephilidae</taxon>
        <taxon>Trichonephila</taxon>
        <taxon>Trichonephila inaurata</taxon>
    </lineage>
</organism>
<reference evidence="1" key="1">
    <citation type="submission" date="2020-08" db="EMBL/GenBank/DDBJ databases">
        <title>Multicomponent nature underlies the extraordinary mechanical properties of spider dragline silk.</title>
        <authorList>
            <person name="Kono N."/>
            <person name="Nakamura H."/>
            <person name="Mori M."/>
            <person name="Yoshida Y."/>
            <person name="Ohtoshi R."/>
            <person name="Malay A.D."/>
            <person name="Moran D.A.P."/>
            <person name="Tomita M."/>
            <person name="Numata K."/>
            <person name="Arakawa K."/>
        </authorList>
    </citation>
    <scope>NUCLEOTIDE SEQUENCE</scope>
</reference>
<sequence>MRASFDKRATQELKATLIVVVQHLLCAQSMRGCQQTEYSLLVLSNPRECVTKSCIPQLGCSSCFIVGPFFLKSRVSHIWVEKRAERYFVTLLREQVVPALN</sequence>
<proteinExistence type="predicted"/>